<reference evidence="2" key="1">
    <citation type="submission" date="2021-01" db="EMBL/GenBank/DDBJ databases">
        <authorList>
            <consortium name="Genoscope - CEA"/>
            <person name="William W."/>
        </authorList>
    </citation>
    <scope>NUCLEOTIDE SEQUENCE</scope>
</reference>
<feature type="compositionally biased region" description="Basic and acidic residues" evidence="1">
    <location>
        <begin position="71"/>
        <end position="87"/>
    </location>
</feature>
<name>A0A816P1D3_BRANA</name>
<feature type="region of interest" description="Disordered" evidence="1">
    <location>
        <begin position="1"/>
        <end position="35"/>
    </location>
</feature>
<sequence length="94" mass="11279">MGRQKPSTPRNRESRGERNSRASMRKKVGINRRRRLTTARHNLYHCLKNRKRTCRQEHNRNRKLRGCGTRTPEETQSFHRSWEEGSHRAQTAKL</sequence>
<feature type="compositionally biased region" description="Basic residues" evidence="1">
    <location>
        <begin position="23"/>
        <end position="35"/>
    </location>
</feature>
<gene>
    <name evidence="2" type="ORF">DARMORV10_A09P25250.1</name>
</gene>
<evidence type="ECO:0000256" key="1">
    <source>
        <dbReference type="SAM" id="MobiDB-lite"/>
    </source>
</evidence>
<feature type="compositionally biased region" description="Basic and acidic residues" evidence="1">
    <location>
        <begin position="10"/>
        <end position="20"/>
    </location>
</feature>
<organism evidence="2">
    <name type="scientific">Brassica napus</name>
    <name type="common">Rape</name>
    <dbReference type="NCBI Taxonomy" id="3708"/>
    <lineage>
        <taxon>Eukaryota</taxon>
        <taxon>Viridiplantae</taxon>
        <taxon>Streptophyta</taxon>
        <taxon>Embryophyta</taxon>
        <taxon>Tracheophyta</taxon>
        <taxon>Spermatophyta</taxon>
        <taxon>Magnoliopsida</taxon>
        <taxon>eudicotyledons</taxon>
        <taxon>Gunneridae</taxon>
        <taxon>Pentapetalae</taxon>
        <taxon>rosids</taxon>
        <taxon>malvids</taxon>
        <taxon>Brassicales</taxon>
        <taxon>Brassicaceae</taxon>
        <taxon>Brassiceae</taxon>
        <taxon>Brassica</taxon>
    </lineage>
</organism>
<proteinExistence type="predicted"/>
<dbReference type="EMBL" id="HG994363">
    <property type="protein sequence ID" value="CAF2042312.1"/>
    <property type="molecule type" value="Genomic_DNA"/>
</dbReference>
<dbReference type="AlphaFoldDB" id="A0A816P1D3"/>
<evidence type="ECO:0000313" key="2">
    <source>
        <dbReference type="EMBL" id="CAF2042312.1"/>
    </source>
</evidence>
<feature type="region of interest" description="Disordered" evidence="1">
    <location>
        <begin position="64"/>
        <end position="94"/>
    </location>
</feature>
<dbReference type="Proteomes" id="UP001295469">
    <property type="component" value="Chromosome A09"/>
</dbReference>
<accession>A0A816P1D3</accession>
<protein>
    <submittedName>
        <fullName evidence="2">(rape) hypothetical protein</fullName>
    </submittedName>
</protein>